<comment type="caution">
    <text evidence="2">The sequence shown here is derived from an EMBL/GenBank/DDBJ whole genome shotgun (WGS) entry which is preliminary data.</text>
</comment>
<keyword evidence="3" id="KW-1185">Reference proteome</keyword>
<feature type="transmembrane region" description="Helical" evidence="1">
    <location>
        <begin position="47"/>
        <end position="67"/>
    </location>
</feature>
<dbReference type="Proteomes" id="UP001243364">
    <property type="component" value="Unassembled WGS sequence"/>
</dbReference>
<name>A0ABU0QDX9_STRAH</name>
<protein>
    <submittedName>
        <fullName evidence="2">Multisubunit Na+/H+ antiporter MnhC subunit</fullName>
    </submittedName>
</protein>
<keyword evidence="1" id="KW-0812">Transmembrane</keyword>
<gene>
    <name evidence="2" type="ORF">QFZ56_007833</name>
</gene>
<evidence type="ECO:0000256" key="1">
    <source>
        <dbReference type="SAM" id="Phobius"/>
    </source>
</evidence>
<keyword evidence="1" id="KW-0472">Membrane</keyword>
<evidence type="ECO:0000313" key="2">
    <source>
        <dbReference type="EMBL" id="MDQ0688870.1"/>
    </source>
</evidence>
<dbReference type="RefSeq" id="WP_307049652.1">
    <property type="nucleotide sequence ID" value="NZ_JAUSYA010000001.1"/>
</dbReference>
<keyword evidence="1" id="KW-1133">Transmembrane helix</keyword>
<evidence type="ECO:0000313" key="3">
    <source>
        <dbReference type="Proteomes" id="UP001243364"/>
    </source>
</evidence>
<sequence>MSTAMITLLFGICFALLASALFAAVVGLAARIGGASPASAFSRAGDAFTKALNLTLLIIGLVVTVAAR</sequence>
<proteinExistence type="predicted"/>
<accession>A0ABU0QDX9</accession>
<organism evidence="2 3">
    <name type="scientific">Streptomyces achromogenes</name>
    <dbReference type="NCBI Taxonomy" id="67255"/>
    <lineage>
        <taxon>Bacteria</taxon>
        <taxon>Bacillati</taxon>
        <taxon>Actinomycetota</taxon>
        <taxon>Actinomycetes</taxon>
        <taxon>Kitasatosporales</taxon>
        <taxon>Streptomycetaceae</taxon>
        <taxon>Streptomyces</taxon>
    </lineage>
</organism>
<dbReference type="EMBL" id="JAUSYA010000001">
    <property type="protein sequence ID" value="MDQ0688870.1"/>
    <property type="molecule type" value="Genomic_DNA"/>
</dbReference>
<reference evidence="2 3" key="1">
    <citation type="submission" date="2023-07" db="EMBL/GenBank/DDBJ databases">
        <title>Comparative genomics of wheat-associated soil bacteria to identify genetic determinants of phenazine resistance.</title>
        <authorList>
            <person name="Mouncey N."/>
        </authorList>
    </citation>
    <scope>NUCLEOTIDE SEQUENCE [LARGE SCALE GENOMIC DNA]</scope>
    <source>
        <strain evidence="2 3">W4I19-2</strain>
    </source>
</reference>